<dbReference type="Pfam" id="PF08544">
    <property type="entry name" value="GHMP_kinases_C"/>
    <property type="match status" value="1"/>
</dbReference>
<dbReference type="InterPro" id="IPR006203">
    <property type="entry name" value="GHMP_knse_ATP-bd_CS"/>
</dbReference>
<dbReference type="PRINTS" id="PR00473">
    <property type="entry name" value="GALCTOKINASE"/>
</dbReference>
<dbReference type="GO" id="GO:0006012">
    <property type="term" value="P:galactose metabolic process"/>
    <property type="evidence" value="ECO:0007669"/>
    <property type="project" value="UniProtKB-UniRule"/>
</dbReference>
<evidence type="ECO:0000259" key="14">
    <source>
        <dbReference type="Pfam" id="PF10509"/>
    </source>
</evidence>
<evidence type="ECO:0000259" key="13">
    <source>
        <dbReference type="Pfam" id="PF08544"/>
    </source>
</evidence>
<dbReference type="GO" id="GO:0005829">
    <property type="term" value="C:cytosol"/>
    <property type="evidence" value="ECO:0007669"/>
    <property type="project" value="TreeGrafter"/>
</dbReference>
<evidence type="ECO:0000313" key="16">
    <source>
        <dbReference type="Proteomes" id="UP000469385"/>
    </source>
</evidence>
<evidence type="ECO:0000256" key="9">
    <source>
        <dbReference type="ARBA" id="ARBA00023144"/>
    </source>
</evidence>
<keyword evidence="4" id="KW-0479">Metal-binding</keyword>
<evidence type="ECO:0000256" key="11">
    <source>
        <dbReference type="NCBIfam" id="TIGR00131"/>
    </source>
</evidence>
<evidence type="ECO:0000256" key="3">
    <source>
        <dbReference type="ARBA" id="ARBA00022679"/>
    </source>
</evidence>
<keyword evidence="8" id="KW-0460">Magnesium</keyword>
<dbReference type="PANTHER" id="PTHR10457">
    <property type="entry name" value="MEVALONATE KINASE/GALACTOKINASE"/>
    <property type="match status" value="1"/>
</dbReference>
<name>A0A6N8IWS4_9BURK</name>
<dbReference type="GO" id="GO:0005524">
    <property type="term" value="F:ATP binding"/>
    <property type="evidence" value="ECO:0007669"/>
    <property type="project" value="UniProtKB-UniRule"/>
</dbReference>
<dbReference type="FunFam" id="3.30.230.10:FF:000017">
    <property type="entry name" value="Galactokinase"/>
    <property type="match status" value="1"/>
</dbReference>
<keyword evidence="5" id="KW-0547">Nucleotide-binding</keyword>
<dbReference type="NCBIfam" id="TIGR00131">
    <property type="entry name" value="gal_kin"/>
    <property type="match status" value="1"/>
</dbReference>
<evidence type="ECO:0000256" key="1">
    <source>
        <dbReference type="ARBA" id="ARBA00006566"/>
    </source>
</evidence>
<keyword evidence="6 15" id="KW-0418">Kinase</keyword>
<dbReference type="PIRSF" id="PIRSF000530">
    <property type="entry name" value="Galactokinase"/>
    <property type="match status" value="1"/>
</dbReference>
<dbReference type="EMBL" id="WSEL01000006">
    <property type="protein sequence ID" value="MVQ30436.1"/>
    <property type="molecule type" value="Genomic_DNA"/>
</dbReference>
<dbReference type="InterPro" id="IPR014721">
    <property type="entry name" value="Ribsml_uS5_D2-typ_fold_subgr"/>
</dbReference>
<dbReference type="InterPro" id="IPR019539">
    <property type="entry name" value="GalKase_N"/>
</dbReference>
<dbReference type="Proteomes" id="UP000469385">
    <property type="component" value="Unassembled WGS sequence"/>
</dbReference>
<dbReference type="Gene3D" id="3.30.230.10">
    <property type="match status" value="1"/>
</dbReference>
<evidence type="ECO:0000259" key="12">
    <source>
        <dbReference type="Pfam" id="PF00288"/>
    </source>
</evidence>
<sequence length="378" mass="40313">MSHLAFEAEVAARAEHPRSGCCAHEFEQTFHALPEAEASAPGRVNLLGEHTDYNDGFVLPVAIPQRTRVSMRPNGHSHFRLCAAELDRLVEFSLHEPPQDHFASYVYGCLRLAQEAQGAAIAPLDIHVASDVPIGVGLSSSAALEVAVLRCLRELLGLDMDDVRIAQLAQQAEIQDAGVRCGIMDQMASSLAGTDRALLLDTRSLERRPVALPVGSAVLVLDSGVARTLAGSGYNQRRAECEQAARLLGVGSLRDVEGPQQLAGLPELLQRRARHVVTENARVLQAVDCRDARAFGALMNASHASLRDDYEVSTPELDLLVELLQGEPAVYGARLTGAGFGGACVALCEAGAERQVALAVLARYRAGGQEGRLLVPAG</sequence>
<dbReference type="FunFam" id="3.30.70.890:FF:000001">
    <property type="entry name" value="Galactokinase"/>
    <property type="match status" value="1"/>
</dbReference>
<dbReference type="SUPFAM" id="SSF55060">
    <property type="entry name" value="GHMP Kinase, C-terminal domain"/>
    <property type="match status" value="1"/>
</dbReference>
<feature type="domain" description="GHMP kinase N-terminal" evidence="12">
    <location>
        <begin position="104"/>
        <end position="193"/>
    </location>
</feature>
<evidence type="ECO:0000256" key="7">
    <source>
        <dbReference type="ARBA" id="ARBA00022840"/>
    </source>
</evidence>
<dbReference type="PRINTS" id="PR00959">
    <property type="entry name" value="MEVGALKINASE"/>
</dbReference>
<dbReference type="GO" id="GO:0046872">
    <property type="term" value="F:metal ion binding"/>
    <property type="evidence" value="ECO:0007669"/>
    <property type="project" value="UniProtKB-KW"/>
</dbReference>
<dbReference type="PROSITE" id="PS00627">
    <property type="entry name" value="GHMP_KINASES_ATP"/>
    <property type="match status" value="1"/>
</dbReference>
<dbReference type="EC" id="2.7.1.6" evidence="11"/>
<evidence type="ECO:0000256" key="10">
    <source>
        <dbReference type="ARBA" id="ARBA00023277"/>
    </source>
</evidence>
<dbReference type="PANTHER" id="PTHR10457:SF7">
    <property type="entry name" value="GALACTOKINASE-RELATED"/>
    <property type="match status" value="1"/>
</dbReference>
<keyword evidence="3 15" id="KW-0808">Transferase</keyword>
<dbReference type="Gene3D" id="3.30.70.890">
    <property type="entry name" value="GHMP kinase, C-terminal domain"/>
    <property type="match status" value="1"/>
</dbReference>
<reference evidence="15 16" key="1">
    <citation type="submission" date="2019-12" db="EMBL/GenBank/DDBJ databases">
        <authorList>
            <person name="Huq M.A."/>
        </authorList>
    </citation>
    <scope>NUCLEOTIDE SEQUENCE [LARGE SCALE GENOMIC DNA]</scope>
    <source>
        <strain evidence="15 16">MAH-25</strain>
    </source>
</reference>
<keyword evidence="16" id="KW-1185">Reference proteome</keyword>
<protein>
    <recommendedName>
        <fullName evidence="11">Galactokinase</fullName>
        <ecNumber evidence="11">2.7.1.6</ecNumber>
    </recommendedName>
</protein>
<keyword evidence="10" id="KW-0119">Carbohydrate metabolism</keyword>
<dbReference type="GO" id="GO:0004335">
    <property type="term" value="F:galactokinase activity"/>
    <property type="evidence" value="ECO:0007669"/>
    <property type="project" value="UniProtKB-UniRule"/>
</dbReference>
<gene>
    <name evidence="15" type="primary">galK</name>
    <name evidence="15" type="ORF">GON04_13325</name>
</gene>
<dbReference type="RefSeq" id="WP_157398566.1">
    <property type="nucleotide sequence ID" value="NZ_WSEL01000006.1"/>
</dbReference>
<dbReference type="InterPro" id="IPR006206">
    <property type="entry name" value="Mevalonate/galactokinase"/>
</dbReference>
<dbReference type="InterPro" id="IPR006204">
    <property type="entry name" value="GHMP_kinase_N_dom"/>
</dbReference>
<feature type="domain" description="Galactokinase N-terminal" evidence="14">
    <location>
        <begin position="25"/>
        <end position="73"/>
    </location>
</feature>
<dbReference type="Pfam" id="PF00288">
    <property type="entry name" value="GHMP_kinases_N"/>
    <property type="match status" value="1"/>
</dbReference>
<dbReference type="SUPFAM" id="SSF54211">
    <property type="entry name" value="Ribosomal protein S5 domain 2-like"/>
    <property type="match status" value="1"/>
</dbReference>
<dbReference type="InterPro" id="IPR000705">
    <property type="entry name" value="Galactokinase"/>
</dbReference>
<evidence type="ECO:0000256" key="4">
    <source>
        <dbReference type="ARBA" id="ARBA00022723"/>
    </source>
</evidence>
<dbReference type="InterPro" id="IPR036554">
    <property type="entry name" value="GHMP_kinase_C_sf"/>
</dbReference>
<proteinExistence type="inferred from homology"/>
<accession>A0A6N8IWS4</accession>
<feature type="domain" description="GHMP kinase C-terminal" evidence="13">
    <location>
        <begin position="290"/>
        <end position="364"/>
    </location>
</feature>
<comment type="caution">
    <text evidence="15">The sequence shown here is derived from an EMBL/GenBank/DDBJ whole genome shotgun (WGS) entry which is preliminary data.</text>
</comment>
<evidence type="ECO:0000256" key="8">
    <source>
        <dbReference type="ARBA" id="ARBA00022842"/>
    </source>
</evidence>
<dbReference type="Pfam" id="PF10509">
    <property type="entry name" value="GalKase_gal_bdg"/>
    <property type="match status" value="1"/>
</dbReference>
<dbReference type="AlphaFoldDB" id="A0A6N8IWS4"/>
<evidence type="ECO:0000256" key="2">
    <source>
        <dbReference type="ARBA" id="ARBA00022490"/>
    </source>
</evidence>
<keyword evidence="9" id="KW-0299">Galactose metabolism</keyword>
<dbReference type="InterPro" id="IPR013750">
    <property type="entry name" value="GHMP_kinase_C_dom"/>
</dbReference>
<keyword evidence="2" id="KW-0963">Cytoplasm</keyword>
<evidence type="ECO:0000313" key="15">
    <source>
        <dbReference type="EMBL" id="MVQ30436.1"/>
    </source>
</evidence>
<organism evidence="15 16">
    <name type="scientific">Ramlibacter pinisoli</name>
    <dbReference type="NCBI Taxonomy" id="2682844"/>
    <lineage>
        <taxon>Bacteria</taxon>
        <taxon>Pseudomonadati</taxon>
        <taxon>Pseudomonadota</taxon>
        <taxon>Betaproteobacteria</taxon>
        <taxon>Burkholderiales</taxon>
        <taxon>Comamonadaceae</taxon>
        <taxon>Ramlibacter</taxon>
    </lineage>
</organism>
<evidence type="ECO:0000256" key="5">
    <source>
        <dbReference type="ARBA" id="ARBA00022741"/>
    </source>
</evidence>
<evidence type="ECO:0000256" key="6">
    <source>
        <dbReference type="ARBA" id="ARBA00022777"/>
    </source>
</evidence>
<dbReference type="InterPro" id="IPR020568">
    <property type="entry name" value="Ribosomal_Su5_D2-typ_SF"/>
</dbReference>
<keyword evidence="7" id="KW-0067">ATP-binding</keyword>
<comment type="similarity">
    <text evidence="1">Belongs to the GHMP kinase family. GalK subfamily.</text>
</comment>